<dbReference type="EMBL" id="KN714670">
    <property type="protein sequence ID" value="KUI53892.1"/>
    <property type="molecule type" value="Genomic_DNA"/>
</dbReference>
<dbReference type="Gene3D" id="3.40.50.12780">
    <property type="entry name" value="N-terminal domain of ligase-like"/>
    <property type="match status" value="1"/>
</dbReference>
<sequence length="1066" mass="118280">MSWTTERGLLPNIVKQRKSQTEPFFRFVSPEEGVVEALTFTDIDNASNRAAWFLSKNLAQDEEKFFYMGRMDIRYFIWILAAMKAGKCAVVPSPSNTVAANQLLFSDVGAKTMLFTSEGFEILESLHAATKDTLRWVETPKSEDLFSKDVVEDFPFTCTFDEVKDKPFVGLHTSGTTGHPKPIYWTHSAVPVFGSQVDRTIRPKGSSEVPQFEQLWTNNNVFTHFPWYHAGGMISLISSIIFDTKSLIAAVPGTRLTAENVTAILNTTRPEVAVVAPTIAENMLKYEPGLEALTQMKHVVYGGGPMNPIAGAKLAAALPHLLTILGSTESGMSHLDTEESSEHWDAFKFIEMGQRMEEVEPGLYELVLPRTELTYKTHLTFHSFPHLTEYRTKDLFSKVEGQPGWWTYRGRADNWIAMSNGLKFDPKNMEDAIASHPDVSAVMLAGERRFRLCLLVELDENCYPAQPFGSEEEEQKWREQALEKLWPTIDDANHKAPKFGRVPKELVYFARKDKPFTRSPKGAIQRRLTVASYQQEIDEMYAQSEQGLLTHGLPPLASTSAEDLLPFVRELYAQTLEHEGFGEDEDAFSRGLDSFAVATLSSRLKAALRAYGTPETKLNQIGIRLLYTATTPRKLADVLSSMLSETNGNADGGDNSEAVEMVEKYEAEVQKLFEQSTQQNGAGGYTTDRSAGHVIVVTGTTGSMGSYILATLLARPDVKKVICLNRAADAKERQPKALQSRGLPALQPAIDQGRVVFMTMDVAKPKLGLGEDEYDTLVNEATSIIHNAFPVNFLMTVRQFEPQYVGTLSLLEIAHAGKRSPSFLFISSIGASVRKHTQKALVPEEIFDREEAKDLAMDGYGAAKFICERMTHQFKVSSAKAGRPAAAAVLRVGQISGPLTGTGAWNIWEWLPSIVVSSKYLGVAPATIGQKVDWVPVDQLAKITSDLVDAVEKERSKPEHTPVYNIVNPTATTWQELLPAVKRVAPETVPVGEWLERLDATRDSSTHILDQNPGVKLADFYKGFLTGGETGMNFSTDVLVSASPTAAKLRPIQQQDMERWIETWGL</sequence>
<dbReference type="PANTHER" id="PTHR43439:SF2">
    <property type="entry name" value="ENZYME, PUTATIVE (JCVI)-RELATED"/>
    <property type="match status" value="1"/>
</dbReference>
<feature type="domain" description="Thioester reductase (TE)" evidence="4">
    <location>
        <begin position="697"/>
        <end position="943"/>
    </location>
</feature>
<dbReference type="Pfam" id="PF23562">
    <property type="entry name" value="AMP-binding_C_3"/>
    <property type="match status" value="1"/>
</dbReference>
<evidence type="ECO:0000259" key="4">
    <source>
        <dbReference type="Pfam" id="PF07993"/>
    </source>
</evidence>
<dbReference type="InterPro" id="IPR036736">
    <property type="entry name" value="ACP-like_sf"/>
</dbReference>
<name>A0A194UQC7_CYTMA</name>
<dbReference type="InterPro" id="IPR042099">
    <property type="entry name" value="ANL_N_sf"/>
</dbReference>
<feature type="domain" description="AMP-dependent synthetase/ligase" evidence="3">
    <location>
        <begin position="35"/>
        <end position="335"/>
    </location>
</feature>
<evidence type="ECO:0000259" key="3">
    <source>
        <dbReference type="Pfam" id="PF00501"/>
    </source>
</evidence>
<keyword evidence="2" id="KW-0597">Phosphoprotein</keyword>
<reference evidence="6" key="1">
    <citation type="submission" date="2014-12" db="EMBL/GenBank/DDBJ databases">
        <title>Genome Sequence of Valsa Canker Pathogens Uncovers a Specific Adaption of Colonization on Woody Bark.</title>
        <authorList>
            <person name="Yin Z."/>
            <person name="Liu H."/>
            <person name="Gao X."/>
            <person name="Li Z."/>
            <person name="Song N."/>
            <person name="Ke X."/>
            <person name="Dai Q."/>
            <person name="Wu Y."/>
            <person name="Sun Y."/>
            <person name="Xu J.-R."/>
            <person name="Kang Z.K."/>
            <person name="Wang L."/>
            <person name="Huang L."/>
        </authorList>
    </citation>
    <scope>NUCLEOTIDE SEQUENCE [LARGE SCALE GENOMIC DNA]</scope>
    <source>
        <strain evidence="6">SXYL134</strain>
    </source>
</reference>
<dbReference type="Pfam" id="PF00501">
    <property type="entry name" value="AMP-binding"/>
    <property type="match status" value="1"/>
</dbReference>
<evidence type="ECO:0000256" key="1">
    <source>
        <dbReference type="ARBA" id="ARBA00022450"/>
    </source>
</evidence>
<dbReference type="Gene3D" id="3.40.50.720">
    <property type="entry name" value="NAD(P)-binding Rossmann-like Domain"/>
    <property type="match status" value="1"/>
</dbReference>
<dbReference type="Proteomes" id="UP000078576">
    <property type="component" value="Unassembled WGS sequence"/>
</dbReference>
<organism evidence="5 6">
    <name type="scientific">Cytospora mali</name>
    <name type="common">Apple Valsa canker fungus</name>
    <name type="synonym">Valsa mali</name>
    <dbReference type="NCBI Taxonomy" id="578113"/>
    <lineage>
        <taxon>Eukaryota</taxon>
        <taxon>Fungi</taxon>
        <taxon>Dikarya</taxon>
        <taxon>Ascomycota</taxon>
        <taxon>Pezizomycotina</taxon>
        <taxon>Sordariomycetes</taxon>
        <taxon>Sordariomycetidae</taxon>
        <taxon>Diaporthales</taxon>
        <taxon>Cytosporaceae</taxon>
        <taxon>Cytospora</taxon>
    </lineage>
</organism>
<dbReference type="STRING" id="694573.A0A194UQC7"/>
<dbReference type="AlphaFoldDB" id="A0A194UQC7"/>
<dbReference type="InterPro" id="IPR051414">
    <property type="entry name" value="Adenylate-forming_Reductase"/>
</dbReference>
<dbReference type="InterPro" id="IPR013120">
    <property type="entry name" value="FAR_NAD-bd"/>
</dbReference>
<gene>
    <name evidence="5" type="ORF">VP1G_01064</name>
</gene>
<dbReference type="InterPro" id="IPR036291">
    <property type="entry name" value="NAD(P)-bd_dom_sf"/>
</dbReference>
<dbReference type="InterPro" id="IPR000873">
    <property type="entry name" value="AMP-dep_synth/lig_dom"/>
</dbReference>
<proteinExistence type="predicted"/>
<keyword evidence="6" id="KW-1185">Reference proteome</keyword>
<keyword evidence="1" id="KW-0596">Phosphopantetheine</keyword>
<dbReference type="Gene3D" id="1.10.1200.10">
    <property type="entry name" value="ACP-like"/>
    <property type="match status" value="1"/>
</dbReference>
<accession>A0A194UQC7</accession>
<evidence type="ECO:0000313" key="6">
    <source>
        <dbReference type="Proteomes" id="UP000078576"/>
    </source>
</evidence>
<evidence type="ECO:0000256" key="2">
    <source>
        <dbReference type="ARBA" id="ARBA00022553"/>
    </source>
</evidence>
<dbReference type="SUPFAM" id="SSF51735">
    <property type="entry name" value="NAD(P)-binding Rossmann-fold domains"/>
    <property type="match status" value="1"/>
</dbReference>
<dbReference type="SUPFAM" id="SSF47336">
    <property type="entry name" value="ACP-like"/>
    <property type="match status" value="1"/>
</dbReference>
<evidence type="ECO:0000313" key="5">
    <source>
        <dbReference type="EMBL" id="KUI53892.1"/>
    </source>
</evidence>
<dbReference type="Pfam" id="PF07993">
    <property type="entry name" value="NAD_binding_4"/>
    <property type="match status" value="1"/>
</dbReference>
<protein>
    <submittedName>
        <fullName evidence="5">Linear gramicidin synthase subunit D</fullName>
    </submittedName>
</protein>
<dbReference type="OrthoDB" id="429813at2759"/>
<dbReference type="SUPFAM" id="SSF56801">
    <property type="entry name" value="Acetyl-CoA synthetase-like"/>
    <property type="match status" value="1"/>
</dbReference>
<dbReference type="PANTHER" id="PTHR43439">
    <property type="entry name" value="PHENYLACETATE-COENZYME A LIGASE"/>
    <property type="match status" value="1"/>
</dbReference>